<dbReference type="FunFam" id="2.40.420.20:FF:000001">
    <property type="entry name" value="Efflux RND transporter periplasmic adaptor subunit"/>
    <property type="match status" value="1"/>
</dbReference>
<dbReference type="GO" id="GO:0022857">
    <property type="term" value="F:transmembrane transporter activity"/>
    <property type="evidence" value="ECO:0007669"/>
    <property type="project" value="InterPro"/>
</dbReference>
<accession>A0A1I1RET5</accession>
<dbReference type="OrthoDB" id="7811737at2"/>
<dbReference type="Pfam" id="PF25917">
    <property type="entry name" value="BSH_RND"/>
    <property type="match status" value="1"/>
</dbReference>
<dbReference type="GO" id="GO:0030313">
    <property type="term" value="C:cell envelope"/>
    <property type="evidence" value="ECO:0007669"/>
    <property type="project" value="UniProtKB-SubCell"/>
</dbReference>
<dbReference type="PANTHER" id="PTHR30158:SF3">
    <property type="entry name" value="MULTIDRUG EFFLUX PUMP SUBUNIT ACRA-RELATED"/>
    <property type="match status" value="1"/>
</dbReference>
<evidence type="ECO:0000259" key="8">
    <source>
        <dbReference type="Pfam" id="PF25967"/>
    </source>
</evidence>
<sequence>MQRAFTRIAAALIAINSATALIVPAATAQEQVTRVSVAAAYTEELIDEATFIGRGEAVDTLDIVARVNGFLKERLVAEGSEVAEGDVLFRIERDAYAATLDARKADLARAEANLDLANIELERRQELVNRQASPQSEADIARANKLVAEAEVQAANAAIRAAELDLSYTEITAPFPGRIGAIGPSIGDVVGPSSPPLATLVREKPIHVTFSLTEKQLLDVLEKLQAKLPDLAETDITPDVFLTLPNGTRLEEPGRLVFVDNRIDPTTGTIAVRAEFPNAQRLILDGAFMDVRIQALQPETKLLIPQAAVQRDQRGDFVLIVTPDQRVEQRYVTLGRVHQTVFIVQDGLREGEMVVVEGLQRIRPGVKVESVLAGSPTETEN</sequence>
<dbReference type="InterPro" id="IPR006143">
    <property type="entry name" value="RND_pump_MFP"/>
</dbReference>
<dbReference type="InterPro" id="IPR058626">
    <property type="entry name" value="MdtA-like_b-barrel"/>
</dbReference>
<feature type="coiled-coil region" evidence="3">
    <location>
        <begin position="100"/>
        <end position="165"/>
    </location>
</feature>
<dbReference type="EMBL" id="FOLG01000027">
    <property type="protein sequence ID" value="SFD28910.1"/>
    <property type="molecule type" value="Genomic_DNA"/>
</dbReference>
<dbReference type="STRING" id="441112.SAMN04488094_12711"/>
<feature type="signal peptide" evidence="4">
    <location>
        <begin position="1"/>
        <end position="28"/>
    </location>
</feature>
<evidence type="ECO:0000259" key="6">
    <source>
        <dbReference type="Pfam" id="PF25917"/>
    </source>
</evidence>
<dbReference type="Gene3D" id="2.40.50.100">
    <property type="match status" value="1"/>
</dbReference>
<evidence type="ECO:0000256" key="4">
    <source>
        <dbReference type="SAM" id="SignalP"/>
    </source>
</evidence>
<dbReference type="Gene3D" id="1.10.287.470">
    <property type="entry name" value="Helix hairpin bin"/>
    <property type="match status" value="1"/>
</dbReference>
<keyword evidence="4" id="KW-0732">Signal</keyword>
<dbReference type="InterPro" id="IPR058625">
    <property type="entry name" value="MdtA-like_BSH"/>
</dbReference>
<dbReference type="NCBIfam" id="TIGR01730">
    <property type="entry name" value="RND_mfp"/>
    <property type="match status" value="1"/>
</dbReference>
<reference evidence="9 10" key="1">
    <citation type="submission" date="2016-10" db="EMBL/GenBank/DDBJ databases">
        <authorList>
            <person name="de Groot N.N."/>
        </authorList>
    </citation>
    <scope>NUCLEOTIDE SEQUENCE [LARGE SCALE GENOMIC DNA]</scope>
    <source>
        <strain evidence="9 10">DSM 19548</strain>
    </source>
</reference>
<dbReference type="Proteomes" id="UP000198728">
    <property type="component" value="Unassembled WGS sequence"/>
</dbReference>
<dbReference type="Pfam" id="PF25944">
    <property type="entry name" value="Beta-barrel_RND"/>
    <property type="match status" value="1"/>
</dbReference>
<dbReference type="AlphaFoldDB" id="A0A1I1RET5"/>
<feature type="domain" description="Multidrug resistance protein MdtA-like alpha-helical hairpin" evidence="5">
    <location>
        <begin position="100"/>
        <end position="169"/>
    </location>
</feature>
<dbReference type="Gene3D" id="2.40.420.20">
    <property type="match status" value="1"/>
</dbReference>
<comment type="subcellular location">
    <subcellularLocation>
        <location evidence="1">Cell envelope</location>
    </subcellularLocation>
</comment>
<protein>
    <submittedName>
        <fullName evidence="9">Membrane fusion protein, multidrug efflux system</fullName>
    </submittedName>
</protein>
<keyword evidence="3" id="KW-0175">Coiled coil</keyword>
<gene>
    <name evidence="9" type="ORF">SAMN04488094_12711</name>
</gene>
<feature type="domain" description="Multidrug resistance protein MdtA-like barrel-sandwich hybrid" evidence="6">
    <location>
        <begin position="60"/>
        <end position="190"/>
    </location>
</feature>
<evidence type="ECO:0000256" key="1">
    <source>
        <dbReference type="ARBA" id="ARBA00004196"/>
    </source>
</evidence>
<evidence type="ECO:0000259" key="5">
    <source>
        <dbReference type="Pfam" id="PF25876"/>
    </source>
</evidence>
<feature type="domain" description="Multidrug resistance protein MdtA-like C-terminal permuted SH3" evidence="8">
    <location>
        <begin position="302"/>
        <end position="361"/>
    </location>
</feature>
<evidence type="ECO:0000313" key="10">
    <source>
        <dbReference type="Proteomes" id="UP000198728"/>
    </source>
</evidence>
<dbReference type="InterPro" id="IPR058624">
    <property type="entry name" value="MdtA-like_HH"/>
</dbReference>
<keyword evidence="10" id="KW-1185">Reference proteome</keyword>
<evidence type="ECO:0000256" key="2">
    <source>
        <dbReference type="ARBA" id="ARBA00009477"/>
    </source>
</evidence>
<organism evidence="9 10">
    <name type="scientific">Tropicimonas isoalkanivorans</name>
    <dbReference type="NCBI Taxonomy" id="441112"/>
    <lineage>
        <taxon>Bacteria</taxon>
        <taxon>Pseudomonadati</taxon>
        <taxon>Pseudomonadota</taxon>
        <taxon>Alphaproteobacteria</taxon>
        <taxon>Rhodobacterales</taxon>
        <taxon>Roseobacteraceae</taxon>
        <taxon>Tropicimonas</taxon>
    </lineage>
</organism>
<name>A0A1I1RET5_9RHOB</name>
<evidence type="ECO:0000313" key="9">
    <source>
        <dbReference type="EMBL" id="SFD28910.1"/>
    </source>
</evidence>
<proteinExistence type="inferred from homology"/>
<evidence type="ECO:0000259" key="7">
    <source>
        <dbReference type="Pfam" id="PF25944"/>
    </source>
</evidence>
<dbReference type="InterPro" id="IPR058627">
    <property type="entry name" value="MdtA-like_C"/>
</dbReference>
<dbReference type="PANTHER" id="PTHR30158">
    <property type="entry name" value="ACRA/E-RELATED COMPONENT OF DRUG EFFLUX TRANSPORTER"/>
    <property type="match status" value="1"/>
</dbReference>
<dbReference type="RefSeq" id="WP_093362986.1">
    <property type="nucleotide sequence ID" value="NZ_FOLG01000027.1"/>
</dbReference>
<feature type="chain" id="PRO_5011600549" evidence="4">
    <location>
        <begin position="29"/>
        <end position="381"/>
    </location>
</feature>
<comment type="similarity">
    <text evidence="2">Belongs to the membrane fusion protein (MFP) (TC 8.A.1) family.</text>
</comment>
<dbReference type="Gene3D" id="2.40.30.170">
    <property type="match status" value="1"/>
</dbReference>
<dbReference type="GO" id="GO:0046677">
    <property type="term" value="P:response to antibiotic"/>
    <property type="evidence" value="ECO:0007669"/>
    <property type="project" value="TreeGrafter"/>
</dbReference>
<evidence type="ECO:0000256" key="3">
    <source>
        <dbReference type="SAM" id="Coils"/>
    </source>
</evidence>
<dbReference type="GO" id="GO:0005886">
    <property type="term" value="C:plasma membrane"/>
    <property type="evidence" value="ECO:0007669"/>
    <property type="project" value="TreeGrafter"/>
</dbReference>
<dbReference type="SUPFAM" id="SSF111369">
    <property type="entry name" value="HlyD-like secretion proteins"/>
    <property type="match status" value="1"/>
</dbReference>
<feature type="domain" description="Multidrug resistance protein MdtA-like beta-barrel" evidence="7">
    <location>
        <begin position="205"/>
        <end position="295"/>
    </location>
</feature>
<dbReference type="Pfam" id="PF25876">
    <property type="entry name" value="HH_MFP_RND"/>
    <property type="match status" value="1"/>
</dbReference>
<dbReference type="Pfam" id="PF25967">
    <property type="entry name" value="RND-MFP_C"/>
    <property type="match status" value="1"/>
</dbReference>